<evidence type="ECO:0000313" key="2">
    <source>
        <dbReference type="EMBL" id="GLC59046.1"/>
    </source>
</evidence>
<keyword evidence="3" id="KW-1185">Reference proteome</keyword>
<dbReference type="EMBL" id="BRXU01000026">
    <property type="protein sequence ID" value="GLC59046.1"/>
    <property type="molecule type" value="Genomic_DNA"/>
</dbReference>
<evidence type="ECO:0000313" key="3">
    <source>
        <dbReference type="Proteomes" id="UP001165080"/>
    </source>
</evidence>
<evidence type="ECO:0000256" key="1">
    <source>
        <dbReference type="SAM" id="MobiDB-lite"/>
    </source>
</evidence>
<accession>A0A9W6BWW9</accession>
<comment type="caution">
    <text evidence="2">The sequence shown here is derived from an EMBL/GenBank/DDBJ whole genome shotgun (WGS) entry which is preliminary data.</text>
</comment>
<organism evidence="2 3">
    <name type="scientific">Pleodorina starrii</name>
    <dbReference type="NCBI Taxonomy" id="330485"/>
    <lineage>
        <taxon>Eukaryota</taxon>
        <taxon>Viridiplantae</taxon>
        <taxon>Chlorophyta</taxon>
        <taxon>core chlorophytes</taxon>
        <taxon>Chlorophyceae</taxon>
        <taxon>CS clade</taxon>
        <taxon>Chlamydomonadales</taxon>
        <taxon>Volvocaceae</taxon>
        <taxon>Pleodorina</taxon>
    </lineage>
</organism>
<feature type="compositionally biased region" description="Polar residues" evidence="1">
    <location>
        <begin position="72"/>
        <end position="84"/>
    </location>
</feature>
<gene>
    <name evidence="2" type="primary">PLESTB004372</name>
    <name evidence="2" type="ORF">PLESTB_001437600</name>
</gene>
<feature type="region of interest" description="Disordered" evidence="1">
    <location>
        <begin position="24"/>
        <end position="104"/>
    </location>
</feature>
<sequence>MHVSALDRGGGGSIQARLRLWRRGKSGWGGTGPLVRRPSGKLRSPRSTPVRIGARHAKGQTGRTAGRACYSDKTTSGQRTSQHTQRGRLLPLPSPMPPQPQPQANMQLRHHATGVRQAAWPIVSKAGSSSSSISCHLFATRARCSLIRVKLHCSRLSGFSL</sequence>
<dbReference type="Proteomes" id="UP001165080">
    <property type="component" value="Unassembled WGS sequence"/>
</dbReference>
<protein>
    <submittedName>
        <fullName evidence="2">Uncharacterized protein</fullName>
    </submittedName>
</protein>
<name>A0A9W6BWW9_9CHLO</name>
<proteinExistence type="predicted"/>
<feature type="compositionally biased region" description="Pro residues" evidence="1">
    <location>
        <begin position="92"/>
        <end position="101"/>
    </location>
</feature>
<reference evidence="2 3" key="1">
    <citation type="journal article" date="2023" name="Commun. Biol.">
        <title>Reorganization of the ancestral sex-determining regions during the evolution of trioecy in Pleodorina starrii.</title>
        <authorList>
            <person name="Takahashi K."/>
            <person name="Suzuki S."/>
            <person name="Kawai-Toyooka H."/>
            <person name="Yamamoto K."/>
            <person name="Hamaji T."/>
            <person name="Ootsuki R."/>
            <person name="Yamaguchi H."/>
            <person name="Kawachi M."/>
            <person name="Higashiyama T."/>
            <person name="Nozaki H."/>
        </authorList>
    </citation>
    <scope>NUCLEOTIDE SEQUENCE [LARGE SCALE GENOMIC DNA]</scope>
    <source>
        <strain evidence="2 3">NIES-4479</strain>
    </source>
</reference>
<dbReference type="AlphaFoldDB" id="A0A9W6BWW9"/>